<dbReference type="Pfam" id="PF13041">
    <property type="entry name" value="PPR_2"/>
    <property type="match status" value="2"/>
</dbReference>
<dbReference type="Gene3D" id="1.25.40.10">
    <property type="entry name" value="Tetratricopeptide repeat domain"/>
    <property type="match status" value="3"/>
</dbReference>
<dbReference type="Pfam" id="PF13812">
    <property type="entry name" value="PPR_3"/>
    <property type="match status" value="1"/>
</dbReference>
<dbReference type="InterPro" id="IPR011990">
    <property type="entry name" value="TPR-like_helical_dom_sf"/>
</dbReference>
<protein>
    <recommendedName>
        <fullName evidence="5">PDZ domain-containing protein</fullName>
    </recommendedName>
</protein>
<evidence type="ECO:0000313" key="3">
    <source>
        <dbReference type="EMBL" id="CAD9313174.1"/>
    </source>
</evidence>
<dbReference type="NCBIfam" id="TIGR00756">
    <property type="entry name" value="PPR"/>
    <property type="match status" value="3"/>
</dbReference>
<feature type="repeat" description="PPR" evidence="2">
    <location>
        <begin position="795"/>
        <end position="829"/>
    </location>
</feature>
<proteinExistence type="predicted"/>
<accession>A0A6T5SWX3</accession>
<dbReference type="AlphaFoldDB" id="A0A6T5SWX3"/>
<organism evidence="3">
    <name type="scientific">Skeletonema marinoi</name>
    <dbReference type="NCBI Taxonomy" id="267567"/>
    <lineage>
        <taxon>Eukaryota</taxon>
        <taxon>Sar</taxon>
        <taxon>Stramenopiles</taxon>
        <taxon>Ochrophyta</taxon>
        <taxon>Bacillariophyta</taxon>
        <taxon>Coscinodiscophyceae</taxon>
        <taxon>Thalassiosirophycidae</taxon>
        <taxon>Thalassiosirales</taxon>
        <taxon>Skeletonemataceae</taxon>
        <taxon>Skeletonema</taxon>
        <taxon>Skeletonema marinoi-dohrnii complex</taxon>
    </lineage>
</organism>
<gene>
    <name evidence="3" type="ORF">SMAR1039_LOCUS327</name>
    <name evidence="4" type="ORF">SMAR1039_LOCUS329</name>
</gene>
<name>A0A6T5SWX3_9STRA</name>
<dbReference type="PROSITE" id="PS51375">
    <property type="entry name" value="PPR"/>
    <property type="match status" value="4"/>
</dbReference>
<evidence type="ECO:0000256" key="1">
    <source>
        <dbReference type="ARBA" id="ARBA00022737"/>
    </source>
</evidence>
<evidence type="ECO:0008006" key="5">
    <source>
        <dbReference type="Google" id="ProtNLM"/>
    </source>
</evidence>
<feature type="repeat" description="PPR" evidence="2">
    <location>
        <begin position="651"/>
        <end position="685"/>
    </location>
</feature>
<evidence type="ECO:0000313" key="4">
    <source>
        <dbReference type="EMBL" id="CAD9313178.1"/>
    </source>
</evidence>
<dbReference type="EMBL" id="HBGM01000476">
    <property type="protein sequence ID" value="CAD9313174.1"/>
    <property type="molecule type" value="Transcribed_RNA"/>
</dbReference>
<reference evidence="3" key="1">
    <citation type="submission" date="2021-01" db="EMBL/GenBank/DDBJ databases">
        <authorList>
            <person name="Corre E."/>
            <person name="Pelletier E."/>
            <person name="Niang G."/>
            <person name="Scheremetjew M."/>
            <person name="Finn R."/>
            <person name="Kale V."/>
            <person name="Holt S."/>
            <person name="Cochrane G."/>
            <person name="Meng A."/>
            <person name="Brown T."/>
            <person name="Cohen L."/>
        </authorList>
    </citation>
    <scope>NUCLEOTIDE SEQUENCE</scope>
    <source>
        <strain evidence="3">FE7</strain>
    </source>
</reference>
<keyword evidence="1" id="KW-0677">Repeat</keyword>
<evidence type="ECO:0000256" key="2">
    <source>
        <dbReference type="PROSITE-ProRule" id="PRU00708"/>
    </source>
</evidence>
<dbReference type="PANTHER" id="PTHR47447:SF28">
    <property type="entry name" value="PENTACOTRIPEPTIDE-REPEAT REGION OF PRORP DOMAIN-CONTAINING PROTEIN"/>
    <property type="match status" value="1"/>
</dbReference>
<dbReference type="PANTHER" id="PTHR47447">
    <property type="entry name" value="OS03G0856100 PROTEIN"/>
    <property type="match status" value="1"/>
</dbReference>
<sequence length="1096" mass="118540">MVQYKDAALALIASIVVGQATSIQTYSTAAFMIPNNRWKDSAIITRTRSNSRRYSAIPYDERSSSSDSLQEQDRGFSSAGLLNLPDDDDEIVDALLAKKEERRVARQQSTRKPVYQVTLPIVVIRATVTTTNDNDVTATESSSAANGERLASLVAKGQDIAIANTVGMSLRQVYSGRRLSELALDVDTLRFQSFGGELQGRDVSEEEADESLGSLEVLQNSVLKLVKESFDGVVVSSVTRGGLAWQAGVRAGDVLAATSATIGSKLWPKSTLDGVRSAISSRKVISSSMDFEFRRLTVDKVEAESVQSFELSLARPIGINVEDTDDGYVTVTGISDKASEVVANNIRIGDRVLSVESSIGGQMWDVYNTDGLTSAVTTRMPGQPVRIRFERVETIDEEAVTARLPQPESAPSSKSTMTDAVDGFRRAGRVAAASEAPAAQAQQALPGFQSAAQKMLLSRSRDLLRTFIARNEVTKNLKVADRVIEAVVDSGAALDGRTLTLILAAYNMCNNADKTIATFEDVFGLAGDGSEKEVKRVHDGRLSADIAALNTFTISGLLRAHAVRGDYESALRVLAAMEGDATMTMGGKPTRSWSGKGDPLNMLPDTRAYNIALAAAANRGTKDGLDAAISIFESMPNPSLSNPPLGKPAKNLVTFNTMINAYARFGHYEDALGVFKTLKESKLQPDRVTYTALIKTSIKSGNIEKALDILDDMKWASIKPDIVSYNTIIEALCNANRLFEAKDLINEMETAGLSPDSMTYGLLMKGLLRANKPGPCLTFFESACSDARTVALTENVQLYTTAISAAAALGDHERALDLVARMNQAGVRPNKKTLTALMGACISGRKYEAAAEIFSKIKNPDSHAISVGLQALCMSGNFDSAVELITDQRSGQKTLSGKQVMSGFNSLLQSALESGEYDIAREALTSLLQAGYIPSKFTFQAMAEGLNLHRDMPRTAALLKARQRSLPSEGTFDFLLFVLDSLEARKLAVNSEFYSSILVLGAELGGLEMRISSILTRSRKNSNQKQFKISSDPTDVVAESRLILWEELYKNYSTLKEDLSNGAQLPSIRVPASKQFGRVLAAENAVSYRGRVAARR</sequence>
<feature type="repeat" description="PPR" evidence="2">
    <location>
        <begin position="721"/>
        <end position="755"/>
    </location>
</feature>
<feature type="repeat" description="PPR" evidence="2">
    <location>
        <begin position="686"/>
        <end position="720"/>
    </location>
</feature>
<dbReference type="InterPro" id="IPR002885">
    <property type="entry name" value="PPR_rpt"/>
</dbReference>
<dbReference type="EMBL" id="HBGM01000478">
    <property type="protein sequence ID" value="CAD9313178.1"/>
    <property type="molecule type" value="Transcribed_RNA"/>
</dbReference>